<evidence type="ECO:0000256" key="3">
    <source>
        <dbReference type="ARBA" id="ARBA00022980"/>
    </source>
</evidence>
<feature type="domain" description="Large ribosomal subunit protein bL25 beta" evidence="7">
    <location>
        <begin position="104"/>
        <end position="184"/>
    </location>
</feature>
<name>A0ABM8HZI8_9BACT</name>
<dbReference type="CDD" id="cd00495">
    <property type="entry name" value="Ribosomal_L25_TL5_CTC"/>
    <property type="match status" value="1"/>
</dbReference>
<dbReference type="EMBL" id="AP024355">
    <property type="protein sequence ID" value="BCR05922.1"/>
    <property type="molecule type" value="Genomic_DNA"/>
</dbReference>
<keyword evidence="2 5" id="KW-0694">RNA-binding</keyword>
<dbReference type="Gene3D" id="2.170.120.20">
    <property type="entry name" value="Ribosomal protein L25, beta domain"/>
    <property type="match status" value="1"/>
</dbReference>
<dbReference type="InterPro" id="IPR020057">
    <property type="entry name" value="Ribosomal_bL25_b-dom"/>
</dbReference>
<evidence type="ECO:0000313" key="9">
    <source>
        <dbReference type="Proteomes" id="UP001319827"/>
    </source>
</evidence>
<dbReference type="SUPFAM" id="SSF50715">
    <property type="entry name" value="Ribosomal protein L25-like"/>
    <property type="match status" value="1"/>
</dbReference>
<dbReference type="InterPro" id="IPR020930">
    <property type="entry name" value="Ribosomal_uL5_bac-type"/>
</dbReference>
<dbReference type="Pfam" id="PF01386">
    <property type="entry name" value="Ribosomal_L25p"/>
    <property type="match status" value="1"/>
</dbReference>
<sequence length="204" mass="21586">MAASELNVTKRESVGKGISRSLRRQGLAPAVVYGAGMEPVAVTVEPKALKKAIATEAGWNTIITLKGDGAFDGKAVILKDMQVDPIRQDVMHADFQAIDLQQNVHVMVPVHPVGKSAGEKIGGRLEVIRHELEVVCLPTAIPKAIEVDVTALEIGDVIHVNEIVPPAGAVIPHEVNFTVVTCTGHKPEEEEGAEEAAEGEGEAS</sequence>
<keyword evidence="9" id="KW-1185">Reference proteome</keyword>
<dbReference type="Gene3D" id="2.40.240.10">
    <property type="entry name" value="Ribosomal Protein L25, Chain P"/>
    <property type="match status" value="1"/>
</dbReference>
<evidence type="ECO:0000256" key="4">
    <source>
        <dbReference type="ARBA" id="ARBA00023274"/>
    </source>
</evidence>
<dbReference type="Proteomes" id="UP001319827">
    <property type="component" value="Chromosome"/>
</dbReference>
<keyword evidence="1 5" id="KW-0699">rRNA-binding</keyword>
<evidence type="ECO:0000256" key="2">
    <source>
        <dbReference type="ARBA" id="ARBA00022884"/>
    </source>
</evidence>
<proteinExistence type="inferred from homology"/>
<protein>
    <recommendedName>
        <fullName evidence="5">Large ribosomal subunit protein bL25</fullName>
    </recommendedName>
    <alternativeName>
        <fullName evidence="5">General stress protein CTC</fullName>
    </alternativeName>
</protein>
<dbReference type="Pfam" id="PF14693">
    <property type="entry name" value="Ribosomal_TL5_C"/>
    <property type="match status" value="1"/>
</dbReference>
<evidence type="ECO:0000259" key="7">
    <source>
        <dbReference type="Pfam" id="PF14693"/>
    </source>
</evidence>
<keyword evidence="3 5" id="KW-0689">Ribosomal protein</keyword>
<dbReference type="PANTHER" id="PTHR33284:SF1">
    <property type="entry name" value="RIBOSOMAL PROTEIN L25_GLN-TRNA SYNTHETASE, ANTI-CODON-BINDING DOMAIN-CONTAINING PROTEIN"/>
    <property type="match status" value="1"/>
</dbReference>
<organism evidence="8 9">
    <name type="scientific">Desulfuromonas versatilis</name>
    <dbReference type="NCBI Taxonomy" id="2802975"/>
    <lineage>
        <taxon>Bacteria</taxon>
        <taxon>Pseudomonadati</taxon>
        <taxon>Thermodesulfobacteriota</taxon>
        <taxon>Desulfuromonadia</taxon>
        <taxon>Desulfuromonadales</taxon>
        <taxon>Desulfuromonadaceae</taxon>
        <taxon>Desulfuromonas</taxon>
    </lineage>
</organism>
<reference evidence="8 9" key="1">
    <citation type="journal article" date="2016" name="C (Basel)">
        <title>Selective Growth of and Electricity Production by Marine Exoelectrogenic Bacteria in Self-Aggregated Hydrogel of Microbially Reduced Graphene Oxide.</title>
        <authorList>
            <person name="Yoshida N."/>
            <person name="Goto Y."/>
            <person name="Miyata Y."/>
        </authorList>
    </citation>
    <scope>NUCLEOTIDE SEQUENCE [LARGE SCALE GENOMIC DNA]</scope>
    <source>
        <strain evidence="8 9">NIT-T3</strain>
    </source>
</reference>
<dbReference type="NCBIfam" id="NF004128">
    <property type="entry name" value="PRK05618.1-2"/>
    <property type="match status" value="1"/>
</dbReference>
<comment type="function">
    <text evidence="5">This is one of the proteins that binds to the 5S RNA in the ribosome where it forms part of the central protuberance.</text>
</comment>
<dbReference type="InterPro" id="IPR029751">
    <property type="entry name" value="Ribosomal_L25_dom"/>
</dbReference>
<dbReference type="InterPro" id="IPR037121">
    <property type="entry name" value="Ribosomal_bL25_C"/>
</dbReference>
<comment type="similarity">
    <text evidence="5">Belongs to the bacterial ribosomal protein bL25 family. CTC subfamily.</text>
</comment>
<dbReference type="InterPro" id="IPR011035">
    <property type="entry name" value="Ribosomal_bL25/Gln-tRNA_synth"/>
</dbReference>
<gene>
    <name evidence="5 8" type="primary">rplY</name>
    <name evidence="5" type="synonym">ctc</name>
    <name evidence="8" type="ORF">DESUT3_29910</name>
</gene>
<dbReference type="HAMAP" id="MF_01334">
    <property type="entry name" value="Ribosomal_bL25_CTC"/>
    <property type="match status" value="1"/>
</dbReference>
<dbReference type="PANTHER" id="PTHR33284">
    <property type="entry name" value="RIBOSOMAL PROTEIN L25/GLN-TRNA SYNTHETASE, ANTI-CODON-BINDING DOMAIN-CONTAINING PROTEIN"/>
    <property type="match status" value="1"/>
</dbReference>
<reference evidence="8 9" key="2">
    <citation type="journal article" date="2021" name="Int. J. Syst. Evol. Microbiol.">
        <title>Isolation and Polyphasic Characterization of Desulfuromonas versatilis sp. Nov., an Electrogenic Bacteria Capable of Versatile Metabolism Isolated from a Graphene Oxide-Reducing Enrichment Culture.</title>
        <authorList>
            <person name="Xie L."/>
            <person name="Yoshida N."/>
            <person name="Ishii S."/>
            <person name="Meng L."/>
        </authorList>
    </citation>
    <scope>NUCLEOTIDE SEQUENCE [LARGE SCALE GENOMIC DNA]</scope>
    <source>
        <strain evidence="8 9">NIT-T3</strain>
    </source>
</reference>
<dbReference type="GO" id="GO:0005840">
    <property type="term" value="C:ribosome"/>
    <property type="evidence" value="ECO:0007669"/>
    <property type="project" value="UniProtKB-KW"/>
</dbReference>
<evidence type="ECO:0000256" key="1">
    <source>
        <dbReference type="ARBA" id="ARBA00022730"/>
    </source>
</evidence>
<comment type="subunit">
    <text evidence="5">Part of the 50S ribosomal subunit; part of the 5S rRNA/L5/L18/L25 subcomplex. Contacts the 5S rRNA. Binds to the 5S rRNA independently of L5 and L18.</text>
</comment>
<keyword evidence="4 5" id="KW-0687">Ribonucleoprotein</keyword>
<evidence type="ECO:0000313" key="8">
    <source>
        <dbReference type="EMBL" id="BCR05922.1"/>
    </source>
</evidence>
<feature type="domain" description="Large ribosomal subunit protein bL25 L25" evidence="6">
    <location>
        <begin position="6"/>
        <end position="95"/>
    </location>
</feature>
<dbReference type="InterPro" id="IPR001021">
    <property type="entry name" value="Ribosomal_bL25_long"/>
</dbReference>
<dbReference type="NCBIfam" id="TIGR00731">
    <property type="entry name" value="bL25_bact_ctc"/>
    <property type="match status" value="1"/>
</dbReference>
<evidence type="ECO:0000256" key="5">
    <source>
        <dbReference type="HAMAP-Rule" id="MF_01334"/>
    </source>
</evidence>
<dbReference type="InterPro" id="IPR020056">
    <property type="entry name" value="Rbsml_bL25/Gln-tRNA_synth_N"/>
</dbReference>
<dbReference type="RefSeq" id="WP_221249315.1">
    <property type="nucleotide sequence ID" value="NZ_AP024355.1"/>
</dbReference>
<evidence type="ECO:0000259" key="6">
    <source>
        <dbReference type="Pfam" id="PF01386"/>
    </source>
</evidence>
<accession>A0ABM8HZI8</accession>